<dbReference type="Gene3D" id="1.25.40.10">
    <property type="entry name" value="Tetratricopeptide repeat domain"/>
    <property type="match status" value="7"/>
</dbReference>
<feature type="repeat" description="PPR" evidence="3">
    <location>
        <begin position="196"/>
        <end position="230"/>
    </location>
</feature>
<feature type="repeat" description="PPR" evidence="3">
    <location>
        <begin position="400"/>
        <end position="434"/>
    </location>
</feature>
<dbReference type="PROSITE" id="PS51375">
    <property type="entry name" value="PPR"/>
    <property type="match status" value="7"/>
</dbReference>
<gene>
    <name evidence="4" type="ORF">GOP47_0004426</name>
</gene>
<feature type="repeat" description="PPR" evidence="3">
    <location>
        <begin position="502"/>
        <end position="536"/>
    </location>
</feature>
<dbReference type="GO" id="GO:0048731">
    <property type="term" value="P:system development"/>
    <property type="evidence" value="ECO:0007669"/>
    <property type="project" value="UniProtKB-ARBA"/>
</dbReference>
<dbReference type="InterPro" id="IPR002885">
    <property type="entry name" value="PPR_rpt"/>
</dbReference>
<dbReference type="FunFam" id="1.25.40.10:FF:000205">
    <property type="entry name" value="Pentatricopeptide repeat-containing protein, mitochondrial"/>
    <property type="match status" value="1"/>
</dbReference>
<evidence type="ECO:0000256" key="1">
    <source>
        <dbReference type="ARBA" id="ARBA00022737"/>
    </source>
</evidence>
<dbReference type="PANTHER" id="PTHR24015">
    <property type="entry name" value="OS07G0578800 PROTEIN-RELATED"/>
    <property type="match status" value="1"/>
</dbReference>
<proteinExistence type="inferred from homology"/>
<sequence>MSKQNVRQWNDGSYAFLRSRVESEQSKSICLVASLKDCANRKDVSEGSKLHAYIRANGSLFKSPFLGNTLVSMYAKCGEFPSAEQVLLQLPTRDVVSWNALIAGLAKNSHGAEALTCYRCMQSEGLSPNDITYACMLKTCSMTQNVDMGKQLHVEIVNRGLLENNVVLGTALVDMYAKCGVLAIAQQTLNELSVRNAATWSTLIGGYTRQGQGKEALNSYEQMRSERVSPDAITYACTLKACGIAGAFQKGKQIHDEIVAQGLLENNVVLGNALVDMYVKCGKLSKAQELLDNLPTHNAVSWNILITGYAQRGLACEALDCYKQMQSEGFCPDAITYACTLKACGIMGAVDLGIDIHKKIVNNLCLGQNIMLGASLIDMYAKCSLLLKAAQVLYELHGRDVVSWNALIAGHVQQGKGKEALQFYEQMKIEGVFPDAITYASVLKACGITQNAHKGKQIHGEIVNQGPLHENVMLGNALVNMYAKCGLLSNAQQLLDKLCTRDVVSWNALIAGFAQNGQGEEALRCYERMQRAGHSPDAITYACILRACSISKEIIRGKRLHQEVINEGLLKANDVLGNALVDMYAKCGVLMKAQEVHEKLSSRDVVSWSALIGGYAQYGHGKEALKCFQKMRKEGLIPNLVCWNALIGGFAKQGHIRKVLGCLQMMQEEGISPDAITFLCILDACSHSGLVDEGQTYFESMWQNFGVTPNIEHYACLMDLFCRAGFADKAISVIKKTDYTPLWAALDGDCDKGRFLLRGKHLVTYYRCMSFAHAWYPLPV</sequence>
<organism evidence="4 5">
    <name type="scientific">Adiantum capillus-veneris</name>
    <name type="common">Maidenhair fern</name>
    <dbReference type="NCBI Taxonomy" id="13818"/>
    <lineage>
        <taxon>Eukaryota</taxon>
        <taxon>Viridiplantae</taxon>
        <taxon>Streptophyta</taxon>
        <taxon>Embryophyta</taxon>
        <taxon>Tracheophyta</taxon>
        <taxon>Polypodiopsida</taxon>
        <taxon>Polypodiidae</taxon>
        <taxon>Polypodiales</taxon>
        <taxon>Pteridineae</taxon>
        <taxon>Pteridaceae</taxon>
        <taxon>Vittarioideae</taxon>
        <taxon>Adiantum</taxon>
    </lineage>
</organism>
<evidence type="ECO:0000313" key="4">
    <source>
        <dbReference type="EMBL" id="KAI5081243.1"/>
    </source>
</evidence>
<dbReference type="AlphaFoldDB" id="A0A9D4V8U6"/>
<accession>A0A9D4V8U6</accession>
<comment type="caution">
    <text evidence="4">The sequence shown here is derived from an EMBL/GenBank/DDBJ whole genome shotgun (WGS) entry which is preliminary data.</text>
</comment>
<protein>
    <recommendedName>
        <fullName evidence="6">Pentatricopeptide repeat-containing protein</fullName>
    </recommendedName>
</protein>
<evidence type="ECO:0008006" key="6">
    <source>
        <dbReference type="Google" id="ProtNLM"/>
    </source>
</evidence>
<dbReference type="GO" id="GO:0003723">
    <property type="term" value="F:RNA binding"/>
    <property type="evidence" value="ECO:0007669"/>
    <property type="project" value="InterPro"/>
</dbReference>
<dbReference type="FunFam" id="1.25.40.10:FF:000031">
    <property type="entry name" value="Pentatricopeptide repeat-containing protein mitochondrial"/>
    <property type="match status" value="1"/>
</dbReference>
<comment type="similarity">
    <text evidence="2">Belongs to the PPR family. PCMP-E subfamily.</text>
</comment>
<dbReference type="PANTHER" id="PTHR24015:SF739">
    <property type="entry name" value="OS03G0644200 PROTEIN"/>
    <property type="match status" value="1"/>
</dbReference>
<evidence type="ECO:0000313" key="5">
    <source>
        <dbReference type="Proteomes" id="UP000886520"/>
    </source>
</evidence>
<evidence type="ECO:0000256" key="3">
    <source>
        <dbReference type="PROSITE-ProRule" id="PRU00708"/>
    </source>
</evidence>
<dbReference type="InterPro" id="IPR046960">
    <property type="entry name" value="PPR_At4g14850-like_plant"/>
</dbReference>
<dbReference type="InterPro" id="IPR011990">
    <property type="entry name" value="TPR-like_helical_dom_sf"/>
</dbReference>
<dbReference type="FunFam" id="1.25.40.10:FF:000158">
    <property type="entry name" value="pentatricopeptide repeat-containing protein At2g33680"/>
    <property type="match status" value="1"/>
</dbReference>
<dbReference type="EMBL" id="JABFUD020000004">
    <property type="protein sequence ID" value="KAI5081243.1"/>
    <property type="molecule type" value="Genomic_DNA"/>
</dbReference>
<dbReference type="FunFam" id="1.25.40.10:FF:000344">
    <property type="entry name" value="Pentatricopeptide repeat-containing protein"/>
    <property type="match status" value="1"/>
</dbReference>
<dbReference type="Pfam" id="PF01535">
    <property type="entry name" value="PPR"/>
    <property type="match status" value="5"/>
</dbReference>
<reference evidence="4" key="1">
    <citation type="submission" date="2021-01" db="EMBL/GenBank/DDBJ databases">
        <title>Adiantum capillus-veneris genome.</title>
        <authorList>
            <person name="Fang Y."/>
            <person name="Liao Q."/>
        </authorList>
    </citation>
    <scope>NUCLEOTIDE SEQUENCE</scope>
    <source>
        <strain evidence="4">H3</strain>
        <tissue evidence="4">Leaf</tissue>
    </source>
</reference>
<dbReference type="FunFam" id="1.25.40.10:FF:000381">
    <property type="entry name" value="Pentatricopeptide repeat-containing protein"/>
    <property type="match status" value="1"/>
</dbReference>
<feature type="repeat" description="PPR" evidence="3">
    <location>
        <begin position="94"/>
        <end position="128"/>
    </location>
</feature>
<evidence type="ECO:0000256" key="2">
    <source>
        <dbReference type="ARBA" id="ARBA00061659"/>
    </source>
</evidence>
<keyword evidence="1" id="KW-0677">Repeat</keyword>
<feature type="repeat" description="PPR" evidence="3">
    <location>
        <begin position="639"/>
        <end position="673"/>
    </location>
</feature>
<dbReference type="GO" id="GO:0005739">
    <property type="term" value="C:mitochondrion"/>
    <property type="evidence" value="ECO:0007669"/>
    <property type="project" value="UniProtKB-ARBA"/>
</dbReference>
<dbReference type="SUPFAM" id="SSF48452">
    <property type="entry name" value="TPR-like"/>
    <property type="match status" value="1"/>
</dbReference>
<dbReference type="Pfam" id="PF13041">
    <property type="entry name" value="PPR_2"/>
    <property type="match status" value="6"/>
</dbReference>
<feature type="repeat" description="PPR" evidence="3">
    <location>
        <begin position="298"/>
        <end position="332"/>
    </location>
</feature>
<dbReference type="GO" id="GO:0009451">
    <property type="term" value="P:RNA modification"/>
    <property type="evidence" value="ECO:0007669"/>
    <property type="project" value="InterPro"/>
</dbReference>
<keyword evidence="5" id="KW-1185">Reference proteome</keyword>
<dbReference type="OrthoDB" id="185373at2759"/>
<dbReference type="Proteomes" id="UP000886520">
    <property type="component" value="Chromosome 4"/>
</dbReference>
<feature type="repeat" description="PPR" evidence="3">
    <location>
        <begin position="604"/>
        <end position="638"/>
    </location>
</feature>
<name>A0A9D4V8U6_ADICA</name>
<dbReference type="NCBIfam" id="TIGR00756">
    <property type="entry name" value="PPR"/>
    <property type="match status" value="7"/>
</dbReference>